<evidence type="ECO:0000313" key="3">
    <source>
        <dbReference type="Proteomes" id="UP000237968"/>
    </source>
</evidence>
<evidence type="ECO:0000313" key="2">
    <source>
        <dbReference type="EMBL" id="PRP90784.1"/>
    </source>
</evidence>
<feature type="compositionally biased region" description="Polar residues" evidence="1">
    <location>
        <begin position="197"/>
        <end position="211"/>
    </location>
</feature>
<evidence type="ECO:0000256" key="1">
    <source>
        <dbReference type="SAM" id="MobiDB-lite"/>
    </source>
</evidence>
<sequence length="265" mass="28541">MSPVRIIFLGNSIISPTSRSCVSSQRRWRFSRVGAGPTSSGCPQACEVSRGRRATGVFPAAFEFERFFHAPALLASRRARTGCPRARLAARGAMPRAASLGLFTEGFVAKTCSTPGTAAFWLRALGENSGARRHEALHHGLLDCWRRAETRGCRGSRGTERGPARRRRGAAKVRSSRRSARSRHAAPGAPDGLNSPPHRSSAGSARSQAPVSSHRGGAFLRPWYPPAPCEPQPSTPRGGASRRSRRFASARSCSRRAPASHPNAR</sequence>
<accession>A0A2S9XD33</accession>
<dbReference type="AlphaFoldDB" id="A0A2S9XD33"/>
<name>A0A2S9XD33_9BACT</name>
<gene>
    <name evidence="2" type="ORF">ENSA5_62180</name>
</gene>
<feature type="compositionally biased region" description="Basic residues" evidence="1">
    <location>
        <begin position="164"/>
        <end position="184"/>
    </location>
</feature>
<comment type="caution">
    <text evidence="2">The sequence shown here is derived from an EMBL/GenBank/DDBJ whole genome shotgun (WGS) entry which is preliminary data.</text>
</comment>
<dbReference type="EMBL" id="PVNK01000269">
    <property type="protein sequence ID" value="PRP90784.1"/>
    <property type="molecule type" value="Genomic_DNA"/>
</dbReference>
<organism evidence="2 3">
    <name type="scientific">Enhygromyxa salina</name>
    <dbReference type="NCBI Taxonomy" id="215803"/>
    <lineage>
        <taxon>Bacteria</taxon>
        <taxon>Pseudomonadati</taxon>
        <taxon>Myxococcota</taxon>
        <taxon>Polyangia</taxon>
        <taxon>Nannocystales</taxon>
        <taxon>Nannocystaceae</taxon>
        <taxon>Enhygromyxa</taxon>
    </lineage>
</organism>
<proteinExistence type="predicted"/>
<protein>
    <submittedName>
        <fullName evidence="2">Uncharacterized protein</fullName>
    </submittedName>
</protein>
<keyword evidence="3" id="KW-1185">Reference proteome</keyword>
<reference evidence="2 3" key="1">
    <citation type="submission" date="2018-03" db="EMBL/GenBank/DDBJ databases">
        <title>Draft Genome Sequences of the Obligatory Marine Myxobacteria Enhygromyxa salina SWB005.</title>
        <authorList>
            <person name="Poehlein A."/>
            <person name="Moghaddam J.A."/>
            <person name="Harms H."/>
            <person name="Alanjari M."/>
            <person name="Koenig G.M."/>
            <person name="Daniel R."/>
            <person name="Schaeberle T.F."/>
        </authorList>
    </citation>
    <scope>NUCLEOTIDE SEQUENCE [LARGE SCALE GENOMIC DNA]</scope>
    <source>
        <strain evidence="2 3">SWB005</strain>
    </source>
</reference>
<dbReference type="Proteomes" id="UP000237968">
    <property type="component" value="Unassembled WGS sequence"/>
</dbReference>
<feature type="compositionally biased region" description="Pro residues" evidence="1">
    <location>
        <begin position="223"/>
        <end position="234"/>
    </location>
</feature>
<feature type="compositionally biased region" description="Basic and acidic residues" evidence="1">
    <location>
        <begin position="152"/>
        <end position="163"/>
    </location>
</feature>
<feature type="compositionally biased region" description="Low complexity" evidence="1">
    <location>
        <begin position="249"/>
        <end position="265"/>
    </location>
</feature>
<feature type="region of interest" description="Disordered" evidence="1">
    <location>
        <begin position="152"/>
        <end position="265"/>
    </location>
</feature>